<keyword evidence="3" id="KW-1185">Reference proteome</keyword>
<sequence length="106" mass="11395">MPPKRSVLCRPPRLLPHSMRLSRRYTEPALDGTQTPTDPAAQTPKEPGLGSIQTPTEPLALLRLCSVFASTPRHCLASPVRSPRSSQPASSLPAAPSCMKLSNLIT</sequence>
<evidence type="ECO:0000256" key="1">
    <source>
        <dbReference type="SAM" id="MobiDB-lite"/>
    </source>
</evidence>
<evidence type="ECO:0000313" key="3">
    <source>
        <dbReference type="Proteomes" id="UP001066276"/>
    </source>
</evidence>
<feature type="compositionally biased region" description="Low complexity" evidence="1">
    <location>
        <begin position="33"/>
        <end position="44"/>
    </location>
</feature>
<comment type="caution">
    <text evidence="2">The sequence shown here is derived from an EMBL/GenBank/DDBJ whole genome shotgun (WGS) entry which is preliminary data.</text>
</comment>
<gene>
    <name evidence="2" type="ORF">NDU88_004482</name>
</gene>
<feature type="region of interest" description="Disordered" evidence="1">
    <location>
        <begin position="76"/>
        <end position="95"/>
    </location>
</feature>
<reference evidence="2" key="1">
    <citation type="journal article" date="2022" name="bioRxiv">
        <title>Sequencing and chromosome-scale assembly of the giantPleurodeles waltlgenome.</title>
        <authorList>
            <person name="Brown T."/>
            <person name="Elewa A."/>
            <person name="Iarovenko S."/>
            <person name="Subramanian E."/>
            <person name="Araus A.J."/>
            <person name="Petzold A."/>
            <person name="Susuki M."/>
            <person name="Suzuki K.-i.T."/>
            <person name="Hayashi T."/>
            <person name="Toyoda A."/>
            <person name="Oliveira C."/>
            <person name="Osipova E."/>
            <person name="Leigh N.D."/>
            <person name="Simon A."/>
            <person name="Yun M.H."/>
        </authorList>
    </citation>
    <scope>NUCLEOTIDE SEQUENCE</scope>
    <source>
        <strain evidence="2">20211129_DDA</strain>
        <tissue evidence="2">Liver</tissue>
    </source>
</reference>
<feature type="compositionally biased region" description="Low complexity" evidence="1">
    <location>
        <begin position="77"/>
        <end position="95"/>
    </location>
</feature>
<proteinExistence type="predicted"/>
<dbReference type="AlphaFoldDB" id="A0AAV7VIF7"/>
<organism evidence="2 3">
    <name type="scientific">Pleurodeles waltl</name>
    <name type="common">Iberian ribbed newt</name>
    <dbReference type="NCBI Taxonomy" id="8319"/>
    <lineage>
        <taxon>Eukaryota</taxon>
        <taxon>Metazoa</taxon>
        <taxon>Chordata</taxon>
        <taxon>Craniata</taxon>
        <taxon>Vertebrata</taxon>
        <taxon>Euteleostomi</taxon>
        <taxon>Amphibia</taxon>
        <taxon>Batrachia</taxon>
        <taxon>Caudata</taxon>
        <taxon>Salamandroidea</taxon>
        <taxon>Salamandridae</taxon>
        <taxon>Pleurodelinae</taxon>
        <taxon>Pleurodeles</taxon>
    </lineage>
</organism>
<dbReference type="Proteomes" id="UP001066276">
    <property type="component" value="Chromosome 2_1"/>
</dbReference>
<protein>
    <submittedName>
        <fullName evidence="2">Uncharacterized protein</fullName>
    </submittedName>
</protein>
<accession>A0AAV7VIF7</accession>
<evidence type="ECO:0000313" key="2">
    <source>
        <dbReference type="EMBL" id="KAJ1200661.1"/>
    </source>
</evidence>
<name>A0AAV7VIF7_PLEWA</name>
<dbReference type="EMBL" id="JANPWB010000003">
    <property type="protein sequence ID" value="KAJ1200661.1"/>
    <property type="molecule type" value="Genomic_DNA"/>
</dbReference>
<feature type="region of interest" description="Disordered" evidence="1">
    <location>
        <begin position="1"/>
        <end position="54"/>
    </location>
</feature>